<dbReference type="InterPro" id="IPR036318">
    <property type="entry name" value="FAD-bd_PCMH-like_sf"/>
</dbReference>
<dbReference type="AlphaFoldDB" id="A0A383CWG9"/>
<dbReference type="EMBL" id="UINC01212265">
    <property type="protein sequence ID" value="SVE36511.1"/>
    <property type="molecule type" value="Genomic_DNA"/>
</dbReference>
<reference evidence="2" key="1">
    <citation type="submission" date="2018-05" db="EMBL/GenBank/DDBJ databases">
        <authorList>
            <person name="Lanie J.A."/>
            <person name="Ng W.-L."/>
            <person name="Kazmierczak K.M."/>
            <person name="Andrzejewski T.M."/>
            <person name="Davidsen T.M."/>
            <person name="Wayne K.J."/>
            <person name="Tettelin H."/>
            <person name="Glass J.I."/>
            <person name="Rusch D."/>
            <person name="Podicherti R."/>
            <person name="Tsui H.-C.T."/>
            <person name="Winkler M.E."/>
        </authorList>
    </citation>
    <scope>NUCLEOTIDE SEQUENCE</scope>
</reference>
<dbReference type="PANTHER" id="PTHR11748">
    <property type="entry name" value="D-LACTATE DEHYDROGENASE"/>
    <property type="match status" value="1"/>
</dbReference>
<dbReference type="InterPro" id="IPR016169">
    <property type="entry name" value="FAD-bd_PCMH_sub2"/>
</dbReference>
<feature type="non-terminal residue" evidence="2">
    <location>
        <position position="180"/>
    </location>
</feature>
<dbReference type="GO" id="GO:0071949">
    <property type="term" value="F:FAD binding"/>
    <property type="evidence" value="ECO:0007669"/>
    <property type="project" value="InterPro"/>
</dbReference>
<organism evidence="2">
    <name type="scientific">marine metagenome</name>
    <dbReference type="NCBI Taxonomy" id="408172"/>
    <lineage>
        <taxon>unclassified sequences</taxon>
        <taxon>metagenomes</taxon>
        <taxon>ecological metagenomes</taxon>
    </lineage>
</organism>
<dbReference type="Gene3D" id="3.30.465.10">
    <property type="match status" value="1"/>
</dbReference>
<dbReference type="PROSITE" id="PS51387">
    <property type="entry name" value="FAD_PCMH"/>
    <property type="match status" value="1"/>
</dbReference>
<dbReference type="GO" id="GO:0004458">
    <property type="term" value="F:D-lactate dehydrogenase (cytochrome) activity"/>
    <property type="evidence" value="ECO:0007669"/>
    <property type="project" value="TreeGrafter"/>
</dbReference>
<evidence type="ECO:0000259" key="1">
    <source>
        <dbReference type="PROSITE" id="PS51387"/>
    </source>
</evidence>
<name>A0A383CWG9_9ZZZZ</name>
<evidence type="ECO:0000313" key="2">
    <source>
        <dbReference type="EMBL" id="SVE36511.1"/>
    </source>
</evidence>
<sequence>MDISELGSVLKDGFEGEVRLDDISRMLYSTDASIYEMKPLGVVLPRTVQDIIQVVKVASDFGISLVPRGAGTSLAGQSVGRSLHLDFSKYLTGILELNATERWVRVEPGVVLDELNAFLRPHDLMFAPDVATSSRANVGGMIGNNSSGAYSLIYGKTIDHVAEVTAVLSDSSLVRFGPLD</sequence>
<accession>A0A383CWG9</accession>
<dbReference type="GO" id="GO:1903457">
    <property type="term" value="P:lactate catabolic process"/>
    <property type="evidence" value="ECO:0007669"/>
    <property type="project" value="TreeGrafter"/>
</dbReference>
<dbReference type="GO" id="GO:0008720">
    <property type="term" value="F:D-lactate dehydrogenase (NAD+) activity"/>
    <property type="evidence" value="ECO:0007669"/>
    <property type="project" value="TreeGrafter"/>
</dbReference>
<dbReference type="SUPFAM" id="SSF56176">
    <property type="entry name" value="FAD-binding/transporter-associated domain-like"/>
    <property type="match status" value="1"/>
</dbReference>
<dbReference type="PANTHER" id="PTHR11748:SF119">
    <property type="entry name" value="D-2-HYDROXYGLUTARATE DEHYDROGENASE"/>
    <property type="match status" value="1"/>
</dbReference>
<dbReference type="Pfam" id="PF01565">
    <property type="entry name" value="FAD_binding_4"/>
    <property type="match status" value="1"/>
</dbReference>
<gene>
    <name evidence="2" type="ORF">METZ01_LOCUS489365</name>
</gene>
<protein>
    <recommendedName>
        <fullName evidence="1">FAD-binding PCMH-type domain-containing protein</fullName>
    </recommendedName>
</protein>
<dbReference type="InterPro" id="IPR006094">
    <property type="entry name" value="Oxid_FAD_bind_N"/>
</dbReference>
<proteinExistence type="predicted"/>
<feature type="domain" description="FAD-binding PCMH-type" evidence="1">
    <location>
        <begin position="35"/>
        <end position="180"/>
    </location>
</feature>
<dbReference type="InterPro" id="IPR016166">
    <property type="entry name" value="FAD-bd_PCMH"/>
</dbReference>